<dbReference type="Proteomes" id="UP000235672">
    <property type="component" value="Unassembled WGS sequence"/>
</dbReference>
<reference evidence="3 4" key="1">
    <citation type="submission" date="2016-05" db="EMBL/GenBank/DDBJ databases">
        <title>A degradative enzymes factory behind the ericoid mycorrhizal symbiosis.</title>
        <authorList>
            <consortium name="DOE Joint Genome Institute"/>
            <person name="Martino E."/>
            <person name="Morin E."/>
            <person name="Grelet G."/>
            <person name="Kuo A."/>
            <person name="Kohler A."/>
            <person name="Daghino S."/>
            <person name="Barry K."/>
            <person name="Choi C."/>
            <person name="Cichocki N."/>
            <person name="Clum A."/>
            <person name="Copeland A."/>
            <person name="Hainaut M."/>
            <person name="Haridas S."/>
            <person name="Labutti K."/>
            <person name="Lindquist E."/>
            <person name="Lipzen A."/>
            <person name="Khouja H.-R."/>
            <person name="Murat C."/>
            <person name="Ohm R."/>
            <person name="Olson A."/>
            <person name="Spatafora J."/>
            <person name="Veneault-Fourrey C."/>
            <person name="Henrissat B."/>
            <person name="Grigoriev I."/>
            <person name="Martin F."/>
            <person name="Perotto S."/>
        </authorList>
    </citation>
    <scope>NUCLEOTIDE SEQUENCE [LARGE SCALE GENOMIC DNA]</scope>
    <source>
        <strain evidence="3 4">UAMH 7357</strain>
    </source>
</reference>
<evidence type="ECO:0000313" key="3">
    <source>
        <dbReference type="EMBL" id="PMD15036.1"/>
    </source>
</evidence>
<evidence type="ECO:0000313" key="4">
    <source>
        <dbReference type="Proteomes" id="UP000235672"/>
    </source>
</evidence>
<gene>
    <name evidence="3" type="ORF">NA56DRAFT_754277</name>
</gene>
<keyword evidence="2" id="KW-0812">Transmembrane</keyword>
<feature type="compositionally biased region" description="Low complexity" evidence="1">
    <location>
        <begin position="107"/>
        <end position="127"/>
    </location>
</feature>
<protein>
    <recommendedName>
        <fullName evidence="5">Fucose-specific lectin</fullName>
    </recommendedName>
</protein>
<dbReference type="Gene3D" id="2.120.10.70">
    <property type="entry name" value="Fucose-specific lectin"/>
    <property type="match status" value="1"/>
</dbReference>
<organism evidence="3 4">
    <name type="scientific">Hyaloscypha hepaticicola</name>
    <dbReference type="NCBI Taxonomy" id="2082293"/>
    <lineage>
        <taxon>Eukaryota</taxon>
        <taxon>Fungi</taxon>
        <taxon>Dikarya</taxon>
        <taxon>Ascomycota</taxon>
        <taxon>Pezizomycotina</taxon>
        <taxon>Leotiomycetes</taxon>
        <taxon>Helotiales</taxon>
        <taxon>Hyaloscyphaceae</taxon>
        <taxon>Hyaloscypha</taxon>
    </lineage>
</organism>
<keyword evidence="4" id="KW-1185">Reference proteome</keyword>
<proteinExistence type="predicted"/>
<dbReference type="OrthoDB" id="407298at2759"/>
<sequence length="436" mass="47099">MFAESSSLAQLLVCCTQTVQRPLPVSRFVPVDGKQTAFATEKEAVVLHQHKPLSGVATSPRSFARWSGKIRIITGIVALLIIGLIVGLAVGLTKYNPHSNIHPQNNTSTSASASGTSSTSSTTATSTAQGIRSDSSIAAILYSASQAPPTADNIYVFYQDTNGYIKETSRSSSSPDNWAAPIALVKAKAKTPLAAAIWGTFSQRSFFYLDANNVLCEYFWDQVWGPRNITQPPITVHPMSQLAVYLGELYPELPQLLLYQDTSGSLAFLSWNNNSNSWQTGSFGQSLDSLVGTGISITPYETSETAATQLQLFYQKSSMSLSIRTWNTGVWGSNDTNLELIPATVPLASSFYFSGSGNPVINVMYPSILEHVIVDYQVPADGWNTGGEVSVTINTNSSIGLITSQRFYALVGNEIEEYSQQANGSFTLTSIITTNF</sequence>
<dbReference type="SUPFAM" id="SSF89372">
    <property type="entry name" value="Fucose-specific lectin"/>
    <property type="match status" value="1"/>
</dbReference>
<dbReference type="EMBL" id="KZ613516">
    <property type="protein sequence ID" value="PMD15036.1"/>
    <property type="molecule type" value="Genomic_DNA"/>
</dbReference>
<evidence type="ECO:0000256" key="2">
    <source>
        <dbReference type="SAM" id="Phobius"/>
    </source>
</evidence>
<dbReference type="STRING" id="1745343.A0A2J6PMD2"/>
<dbReference type="AlphaFoldDB" id="A0A2J6PMD2"/>
<keyword evidence="2" id="KW-0472">Membrane</keyword>
<keyword evidence="2" id="KW-1133">Transmembrane helix</keyword>
<evidence type="ECO:0008006" key="5">
    <source>
        <dbReference type="Google" id="ProtNLM"/>
    </source>
</evidence>
<name>A0A2J6PMD2_9HELO</name>
<evidence type="ECO:0000256" key="1">
    <source>
        <dbReference type="SAM" id="MobiDB-lite"/>
    </source>
</evidence>
<accession>A0A2J6PMD2</accession>
<feature type="transmembrane region" description="Helical" evidence="2">
    <location>
        <begin position="70"/>
        <end position="92"/>
    </location>
</feature>
<feature type="region of interest" description="Disordered" evidence="1">
    <location>
        <begin position="101"/>
        <end position="127"/>
    </location>
</feature>